<name>A0A8S9GAB8_BRACR</name>
<protein>
    <submittedName>
        <fullName evidence="1">Uncharacterized protein</fullName>
    </submittedName>
</protein>
<evidence type="ECO:0000313" key="2">
    <source>
        <dbReference type="Proteomes" id="UP000712281"/>
    </source>
</evidence>
<dbReference type="EMBL" id="QGKW02002005">
    <property type="protein sequence ID" value="KAF2542581.1"/>
    <property type="molecule type" value="Genomic_DNA"/>
</dbReference>
<accession>A0A8S9GAB8</accession>
<sequence length="79" mass="9081">MGCQEGVYKPKDFATPVGDFGIVPQQLVLMSTDHNIASLQHYGEEQASESETKKLHQKFITISVERIRSMIRRKKVMMR</sequence>
<organism evidence="1 2">
    <name type="scientific">Brassica cretica</name>
    <name type="common">Mustard</name>
    <dbReference type="NCBI Taxonomy" id="69181"/>
    <lineage>
        <taxon>Eukaryota</taxon>
        <taxon>Viridiplantae</taxon>
        <taxon>Streptophyta</taxon>
        <taxon>Embryophyta</taxon>
        <taxon>Tracheophyta</taxon>
        <taxon>Spermatophyta</taxon>
        <taxon>Magnoliopsida</taxon>
        <taxon>eudicotyledons</taxon>
        <taxon>Gunneridae</taxon>
        <taxon>Pentapetalae</taxon>
        <taxon>rosids</taxon>
        <taxon>malvids</taxon>
        <taxon>Brassicales</taxon>
        <taxon>Brassicaceae</taxon>
        <taxon>Brassiceae</taxon>
        <taxon>Brassica</taxon>
    </lineage>
</organism>
<proteinExistence type="predicted"/>
<comment type="caution">
    <text evidence="1">The sequence shown here is derived from an EMBL/GenBank/DDBJ whole genome shotgun (WGS) entry which is preliminary data.</text>
</comment>
<gene>
    <name evidence="1" type="ORF">F2Q68_00030670</name>
</gene>
<reference evidence="1" key="1">
    <citation type="submission" date="2019-12" db="EMBL/GenBank/DDBJ databases">
        <title>Genome sequencing and annotation of Brassica cretica.</title>
        <authorList>
            <person name="Studholme D.J."/>
            <person name="Sarris P.F."/>
        </authorList>
    </citation>
    <scope>NUCLEOTIDE SEQUENCE</scope>
    <source>
        <strain evidence="1">PFS-001/15</strain>
        <tissue evidence="1">Leaf</tissue>
    </source>
</reference>
<evidence type="ECO:0000313" key="1">
    <source>
        <dbReference type="EMBL" id="KAF2542581.1"/>
    </source>
</evidence>
<dbReference type="AlphaFoldDB" id="A0A8S9GAB8"/>
<dbReference type="Proteomes" id="UP000712281">
    <property type="component" value="Unassembled WGS sequence"/>
</dbReference>